<organism evidence="3 4">
    <name type="scientific">Spirodela intermedia</name>
    <name type="common">Intermediate duckweed</name>
    <dbReference type="NCBI Taxonomy" id="51605"/>
    <lineage>
        <taxon>Eukaryota</taxon>
        <taxon>Viridiplantae</taxon>
        <taxon>Streptophyta</taxon>
        <taxon>Embryophyta</taxon>
        <taxon>Tracheophyta</taxon>
        <taxon>Spermatophyta</taxon>
        <taxon>Magnoliopsida</taxon>
        <taxon>Liliopsida</taxon>
        <taxon>Araceae</taxon>
        <taxon>Lemnoideae</taxon>
        <taxon>Spirodela</taxon>
    </lineage>
</organism>
<gene>
    <name evidence="3" type="ORF">SI8410_14018658</name>
</gene>
<dbReference type="PANTHER" id="PTHR31029:SF3">
    <property type="entry name" value="IRK-INTERACTING PROTEIN"/>
    <property type="match status" value="1"/>
</dbReference>
<evidence type="ECO:0000313" key="4">
    <source>
        <dbReference type="Proteomes" id="UP000663760"/>
    </source>
</evidence>
<reference evidence="3" key="1">
    <citation type="submission" date="2020-02" db="EMBL/GenBank/DDBJ databases">
        <authorList>
            <person name="Scholz U."/>
            <person name="Mascher M."/>
            <person name="Fiebig A."/>
        </authorList>
    </citation>
    <scope>NUCLEOTIDE SEQUENCE</scope>
</reference>
<name>A0A7I8LDP8_SPIIN</name>
<dbReference type="OrthoDB" id="785851at2759"/>
<sequence length="548" mass="61834">MASASPQAHETPRRSVHAAMAKATELRALNAALIQGGGAGIAAVPRSPLGVWPSAAKGSDYPVFTPTYEEEPSPACHHIRSKTHPFLENLTRIGLGTEEEDLFHDWKATEFSSVFREDEILPTAVGRKSYPVGSCSNHGVLQEASLGTDATKTAERTDSEDRKVISICNKCKPAAINGVQGINSHQPSFQMHPNHRGVISWLFPRFKRKPKLETCPRTSNSEDRSQVSKSRGAPSLVSFKKELIEASENRDSAFSEVGEMRSSLTELKQQLGHLEAYCKELKKALIEARQGEPHDPTTRRMTPLRNPEPVSHEVMLEGFLQMVSEARLSVKQLCRSLMTQIEEAGTDIMEKIDFPVRLNHLTFNPGYSRELGYHLQARVNRTFYQDFENCVFQKNGSQRILDPRKEHLENFSAFVSLRSLSWREVLNRRGSQPYLADLARFCEHKMACLVALLESSSPRREHLRESFFVAAKCIWLLHLLAFSFSPPLAILRVEEKRRFDQVYMEDVLSDKERPRAPPGRVKVMVTPGFYVHERVVRCKVLCSRSSAV</sequence>
<evidence type="ECO:0000256" key="1">
    <source>
        <dbReference type="SAM" id="MobiDB-lite"/>
    </source>
</evidence>
<dbReference type="Pfam" id="PF24994">
    <property type="entry name" value="GIL1_IRKI_C"/>
    <property type="match status" value="1"/>
</dbReference>
<feature type="domain" description="GIL1/IRKI C-terminal" evidence="2">
    <location>
        <begin position="490"/>
        <end position="541"/>
    </location>
</feature>
<protein>
    <recommendedName>
        <fullName evidence="2">GIL1/IRKI C-terminal domain-containing protein</fullName>
    </recommendedName>
</protein>
<accession>A0A7I8LDP8</accession>
<evidence type="ECO:0000259" key="2">
    <source>
        <dbReference type="Pfam" id="PF24994"/>
    </source>
</evidence>
<dbReference type="InterPro" id="IPR042316">
    <property type="entry name" value="IRKI-like"/>
</dbReference>
<dbReference type="PANTHER" id="PTHR31029">
    <property type="entry name" value="CYCLIN-DEPENDENT KINASE-LIKE PROTEIN"/>
    <property type="match status" value="1"/>
</dbReference>
<dbReference type="InterPro" id="IPR056813">
    <property type="entry name" value="GIL1_IRKI_C"/>
</dbReference>
<dbReference type="AlphaFoldDB" id="A0A7I8LDP8"/>
<proteinExistence type="predicted"/>
<feature type="region of interest" description="Disordered" evidence="1">
    <location>
        <begin position="212"/>
        <end position="233"/>
    </location>
</feature>
<dbReference type="Proteomes" id="UP000663760">
    <property type="component" value="Chromosome 14"/>
</dbReference>
<keyword evidence="4" id="KW-1185">Reference proteome</keyword>
<dbReference type="EMBL" id="LR746277">
    <property type="protein sequence ID" value="CAA7407980.1"/>
    <property type="molecule type" value="Genomic_DNA"/>
</dbReference>
<evidence type="ECO:0000313" key="3">
    <source>
        <dbReference type="EMBL" id="CAA7407980.1"/>
    </source>
</evidence>